<dbReference type="RefSeq" id="XP_038787278.1">
    <property type="nucleotide sequence ID" value="XM_038930328.1"/>
</dbReference>
<feature type="non-terminal residue" evidence="11">
    <location>
        <position position="731"/>
    </location>
</feature>
<feature type="region of interest" description="Disordered" evidence="9">
    <location>
        <begin position="314"/>
        <end position="390"/>
    </location>
</feature>
<name>A0A8H7B605_9PLEO</name>
<dbReference type="PROSITE" id="PS00028">
    <property type="entry name" value="ZINC_FINGER_C2H2_1"/>
    <property type="match status" value="1"/>
</dbReference>
<comment type="subcellular location">
    <subcellularLocation>
        <location evidence="1">Nucleus</location>
    </subcellularLocation>
</comment>
<dbReference type="FunFam" id="3.30.160.60:FF:000031">
    <property type="entry name" value="GLI family zinc finger 3"/>
    <property type="match status" value="1"/>
</dbReference>
<feature type="compositionally biased region" description="Acidic residues" evidence="9">
    <location>
        <begin position="361"/>
        <end position="372"/>
    </location>
</feature>
<feature type="domain" description="C2H2-type" evidence="10">
    <location>
        <begin position="464"/>
        <end position="494"/>
    </location>
</feature>
<dbReference type="Gene3D" id="3.20.20.100">
    <property type="entry name" value="NADP-dependent oxidoreductase domain"/>
    <property type="match status" value="1"/>
</dbReference>
<proteinExistence type="predicted"/>
<keyword evidence="12" id="KW-1185">Reference proteome</keyword>
<keyword evidence="6" id="KW-0560">Oxidoreductase</keyword>
<sequence>APTTNMPELVGKTVGPVGYGLMGLTWRQNPPPAEQSYEAMRTALSLGANNWNGGELYGSPERNSLHLLNEYFTRYPGDAEKVVLSIKGGLKKGEMAPDGSRENIRRSIDECLKVLDGKKSLDLFECARVDPKTPIEETVGYIAEYVKEGKLGGISLSEVGPQSIRKAHAAHPISAVEVEFSLWSTDILENGVAATCAELGIPIIAYSPLGRGFLTGKYKKHEDIEPDSMLHRFPRFQPDVFDENIKLLHAVEDMAKAKGATPAQIALGWVLAQSGAKGMPIIIPIPGATTSERIQENTKPAQLNDEEKKALDEMLKSDDFPEDIKGGQYEATPDRDPRPSKRPRLNIRAPSSPPHINTMPPEEEGDLSEDTDGSVPASPHHHPGMSQDDDYGQEQVTVCKWDGCTAGDLQNMDNLVEHLHDDHIGTRQKKYSCEWSDCTRKGIPHASGYALRAHMRSHTREKPFYCTLPECDRSFTRSDALAKHMRTVHETEALRPSDPVPKHHSSNPTNNKQRLKLVLNNEAKKLPHDKASTPGSPSSHSHPSNSATIPPNAPATDADYAHNNVVYLQDLANPSAPTLVQFPPDIEFTPQELSKPAPDLFQLLRRQLLWATQQGEQLRAEAEELEKVRQEEWQAKELLFENFMEAQAATERRRRVDGGMPDDMEGWQSVENDIIPAKSLPMAPKDGKLPWWRDETVQAQRPQIKHELQPPRPPPAEPRHHDELHPQVPVA</sequence>
<evidence type="ECO:0000256" key="9">
    <source>
        <dbReference type="SAM" id="MobiDB-lite"/>
    </source>
</evidence>
<comment type="caution">
    <text evidence="11">The sequence shown here is derived from an EMBL/GenBank/DDBJ whole genome shotgun (WGS) entry which is preliminary data.</text>
</comment>
<protein>
    <submittedName>
        <fullName evidence="11">C2h2 finger domain protein</fullName>
    </submittedName>
</protein>
<feature type="region of interest" description="Disordered" evidence="9">
    <location>
        <begin position="488"/>
        <end position="514"/>
    </location>
</feature>
<dbReference type="AlphaFoldDB" id="A0A8H7B605"/>
<evidence type="ECO:0000256" key="5">
    <source>
        <dbReference type="ARBA" id="ARBA00022833"/>
    </source>
</evidence>
<dbReference type="SMART" id="SM00355">
    <property type="entry name" value="ZnF_C2H2"/>
    <property type="match status" value="3"/>
</dbReference>
<evidence type="ECO:0000313" key="11">
    <source>
        <dbReference type="EMBL" id="KAF7677069.1"/>
    </source>
</evidence>
<evidence type="ECO:0000259" key="10">
    <source>
        <dbReference type="PROSITE" id="PS50157"/>
    </source>
</evidence>
<dbReference type="InterPro" id="IPR023210">
    <property type="entry name" value="NADP_OxRdtase_dom"/>
</dbReference>
<feature type="compositionally biased region" description="Basic and acidic residues" evidence="9">
    <location>
        <begin position="314"/>
        <end position="325"/>
    </location>
</feature>
<dbReference type="Pfam" id="PF00248">
    <property type="entry name" value="Aldo_ket_red"/>
    <property type="match status" value="1"/>
</dbReference>
<evidence type="ECO:0000256" key="6">
    <source>
        <dbReference type="ARBA" id="ARBA00023002"/>
    </source>
</evidence>
<dbReference type="GO" id="GO:0005737">
    <property type="term" value="C:cytoplasm"/>
    <property type="evidence" value="ECO:0007669"/>
    <property type="project" value="TreeGrafter"/>
</dbReference>
<evidence type="ECO:0000256" key="4">
    <source>
        <dbReference type="ARBA" id="ARBA00022771"/>
    </source>
</evidence>
<dbReference type="PANTHER" id="PTHR43625">
    <property type="entry name" value="AFLATOXIN B1 ALDEHYDE REDUCTASE"/>
    <property type="match status" value="1"/>
</dbReference>
<feature type="compositionally biased region" description="Low complexity" evidence="9">
    <location>
        <begin position="532"/>
        <end position="546"/>
    </location>
</feature>
<dbReference type="Gene3D" id="3.30.160.60">
    <property type="entry name" value="Classic Zinc Finger"/>
    <property type="match status" value="3"/>
</dbReference>
<evidence type="ECO:0000256" key="3">
    <source>
        <dbReference type="ARBA" id="ARBA00022737"/>
    </source>
</evidence>
<dbReference type="FunFam" id="3.30.160.60:FF:000201">
    <property type="entry name" value="C2H2 finger domain protein (Gli3)"/>
    <property type="match status" value="1"/>
</dbReference>
<dbReference type="GeneID" id="62203506"/>
<keyword evidence="4 8" id="KW-0863">Zinc-finger</keyword>
<dbReference type="InterPro" id="IPR013087">
    <property type="entry name" value="Znf_C2H2_type"/>
</dbReference>
<dbReference type="GO" id="GO:0005634">
    <property type="term" value="C:nucleus"/>
    <property type="evidence" value="ECO:0007669"/>
    <property type="project" value="UniProtKB-SubCell"/>
</dbReference>
<dbReference type="InterPro" id="IPR050791">
    <property type="entry name" value="Aldo-Keto_reductase"/>
</dbReference>
<reference evidence="11" key="2">
    <citation type="submission" date="2020-08" db="EMBL/GenBank/DDBJ databases">
        <title>Draft Genome Sequence of Cumin Blight Pathogen Alternaria burnsii.</title>
        <authorList>
            <person name="Feng Z."/>
        </authorList>
    </citation>
    <scope>NUCLEOTIDE SEQUENCE</scope>
    <source>
        <strain evidence="11">CBS107.38</strain>
    </source>
</reference>
<feature type="region of interest" description="Disordered" evidence="9">
    <location>
        <begin position="526"/>
        <end position="557"/>
    </location>
</feature>
<reference evidence="11" key="1">
    <citation type="submission" date="2020-01" db="EMBL/GenBank/DDBJ databases">
        <authorList>
            <person name="Feng Z.H.Z."/>
        </authorList>
    </citation>
    <scope>NUCLEOTIDE SEQUENCE</scope>
    <source>
        <strain evidence="11">CBS107.38</strain>
    </source>
</reference>
<evidence type="ECO:0000256" key="7">
    <source>
        <dbReference type="ARBA" id="ARBA00023242"/>
    </source>
</evidence>
<dbReference type="PROSITE" id="PS50157">
    <property type="entry name" value="ZINC_FINGER_C2H2_2"/>
    <property type="match status" value="1"/>
</dbReference>
<dbReference type="InterPro" id="IPR036236">
    <property type="entry name" value="Znf_C2H2_sf"/>
</dbReference>
<organism evidence="11 12">
    <name type="scientific">Alternaria burnsii</name>
    <dbReference type="NCBI Taxonomy" id="1187904"/>
    <lineage>
        <taxon>Eukaryota</taxon>
        <taxon>Fungi</taxon>
        <taxon>Dikarya</taxon>
        <taxon>Ascomycota</taxon>
        <taxon>Pezizomycotina</taxon>
        <taxon>Dothideomycetes</taxon>
        <taxon>Pleosporomycetidae</taxon>
        <taxon>Pleosporales</taxon>
        <taxon>Pleosporineae</taxon>
        <taxon>Pleosporaceae</taxon>
        <taxon>Alternaria</taxon>
        <taxon>Alternaria sect. Alternaria</taxon>
    </lineage>
</organism>
<evidence type="ECO:0000256" key="2">
    <source>
        <dbReference type="ARBA" id="ARBA00022723"/>
    </source>
</evidence>
<evidence type="ECO:0000256" key="8">
    <source>
        <dbReference type="PROSITE-ProRule" id="PRU00042"/>
    </source>
</evidence>
<dbReference type="InterPro" id="IPR056436">
    <property type="entry name" value="Znf-C2H2_ZIC1-5/GLI1-3-like"/>
</dbReference>
<dbReference type="CDD" id="cd19077">
    <property type="entry name" value="AKR_AKR8A1-2"/>
    <property type="match status" value="1"/>
</dbReference>
<dbReference type="SUPFAM" id="SSF51430">
    <property type="entry name" value="NAD(P)-linked oxidoreductase"/>
    <property type="match status" value="1"/>
</dbReference>
<dbReference type="GO" id="GO:0008270">
    <property type="term" value="F:zinc ion binding"/>
    <property type="evidence" value="ECO:0007669"/>
    <property type="project" value="UniProtKB-KW"/>
</dbReference>
<dbReference type="Pfam" id="PF23561">
    <property type="entry name" value="zf-C2H2_15"/>
    <property type="match status" value="1"/>
</dbReference>
<dbReference type="SUPFAM" id="SSF57667">
    <property type="entry name" value="beta-beta-alpha zinc fingers"/>
    <property type="match status" value="1"/>
</dbReference>
<keyword evidence="7" id="KW-0539">Nucleus</keyword>
<evidence type="ECO:0000256" key="1">
    <source>
        <dbReference type="ARBA" id="ARBA00004123"/>
    </source>
</evidence>
<feature type="region of interest" description="Disordered" evidence="9">
    <location>
        <begin position="678"/>
        <end position="731"/>
    </location>
</feature>
<evidence type="ECO:0000313" key="12">
    <source>
        <dbReference type="Proteomes" id="UP000596902"/>
    </source>
</evidence>
<feature type="compositionally biased region" description="Basic and acidic residues" evidence="9">
    <location>
        <begin position="685"/>
        <end position="696"/>
    </location>
</feature>
<dbReference type="PANTHER" id="PTHR43625:SF78">
    <property type="entry name" value="PYRIDOXAL REDUCTASE-RELATED"/>
    <property type="match status" value="1"/>
</dbReference>
<accession>A0A8H7B605</accession>
<dbReference type="EMBL" id="JAAABM010000006">
    <property type="protein sequence ID" value="KAF7677069.1"/>
    <property type="molecule type" value="Genomic_DNA"/>
</dbReference>
<dbReference type="InterPro" id="IPR036812">
    <property type="entry name" value="NAD(P)_OxRdtase_dom_sf"/>
</dbReference>
<keyword evidence="3" id="KW-0677">Repeat</keyword>
<gene>
    <name evidence="11" type="ORF">GT037_005281</name>
</gene>
<keyword evidence="5" id="KW-0862">Zinc</keyword>
<dbReference type="GO" id="GO:0016491">
    <property type="term" value="F:oxidoreductase activity"/>
    <property type="evidence" value="ECO:0007669"/>
    <property type="project" value="UniProtKB-KW"/>
</dbReference>
<dbReference type="Proteomes" id="UP000596902">
    <property type="component" value="Unassembled WGS sequence"/>
</dbReference>
<dbReference type="Pfam" id="PF00096">
    <property type="entry name" value="zf-C2H2"/>
    <property type="match status" value="1"/>
</dbReference>
<keyword evidence="2" id="KW-0479">Metal-binding</keyword>